<proteinExistence type="predicted"/>
<dbReference type="PROSITE" id="PS51257">
    <property type="entry name" value="PROKAR_LIPOPROTEIN"/>
    <property type="match status" value="1"/>
</dbReference>
<evidence type="ECO:0000313" key="2">
    <source>
        <dbReference type="EMBL" id="NMO14679.1"/>
    </source>
</evidence>
<evidence type="ECO:0000313" key="3">
    <source>
        <dbReference type="Proteomes" id="UP000518300"/>
    </source>
</evidence>
<comment type="caution">
    <text evidence="2">The sequence shown here is derived from an EMBL/GenBank/DDBJ whole genome shotgun (WGS) entry which is preliminary data.</text>
</comment>
<organism evidence="2 3">
    <name type="scientific">Pyxidicoccus fallax</name>
    <dbReference type="NCBI Taxonomy" id="394095"/>
    <lineage>
        <taxon>Bacteria</taxon>
        <taxon>Pseudomonadati</taxon>
        <taxon>Myxococcota</taxon>
        <taxon>Myxococcia</taxon>
        <taxon>Myxococcales</taxon>
        <taxon>Cystobacterineae</taxon>
        <taxon>Myxococcaceae</taxon>
        <taxon>Pyxidicoccus</taxon>
    </lineage>
</organism>
<dbReference type="Gene3D" id="2.130.10.10">
    <property type="entry name" value="YVTN repeat-like/Quinoprotein amine dehydrogenase"/>
    <property type="match status" value="1"/>
</dbReference>
<name>A0A848L7D4_9BACT</name>
<keyword evidence="3" id="KW-1185">Reference proteome</keyword>
<protein>
    <recommendedName>
        <fullName evidence="4">Lipoprotein</fullName>
    </recommendedName>
</protein>
<dbReference type="SUPFAM" id="SSF50998">
    <property type="entry name" value="Quinoprotein alcohol dehydrogenase-like"/>
    <property type="match status" value="1"/>
</dbReference>
<dbReference type="InterPro" id="IPR011047">
    <property type="entry name" value="Quinoprotein_ADH-like_sf"/>
</dbReference>
<dbReference type="Proteomes" id="UP000518300">
    <property type="component" value="Unassembled WGS sequence"/>
</dbReference>
<feature type="compositionally biased region" description="Pro residues" evidence="1">
    <location>
        <begin position="39"/>
        <end position="58"/>
    </location>
</feature>
<feature type="region of interest" description="Disordered" evidence="1">
    <location>
        <begin position="35"/>
        <end position="58"/>
    </location>
</feature>
<evidence type="ECO:0008006" key="4">
    <source>
        <dbReference type="Google" id="ProtNLM"/>
    </source>
</evidence>
<evidence type="ECO:0000256" key="1">
    <source>
        <dbReference type="SAM" id="MobiDB-lite"/>
    </source>
</evidence>
<sequence>MGRWWARALGLTLGVCTALGCGGPSSVEDVLELVQGPQRPAPPPSEEPPPAPYAPRPGDPVWTHHVALSGYQDLVGLASDGAGGVIVLARNHALSTWGQVLTETGGLILSRYDGAGRLLWSLDLSFEPTPNSVSPLVSSALAVSPSGDIFVALKVAGWGRLPLVEDAPLSDRFLVKVGVDGAPRWVRSGEAEVLAATHDGGLVGATRDGSVVRYDAQGFPRWVWQSPWGFVPFTTVAVDREGNVVTAGFRSAGGALSQGLIVGLTDAGAIRWQTTTPEREGAPAFTDLALLPDGGALLTGTFSRTFLWGNYRVNPSCTTKVCASTPYLLALDAKGAPRWALELEGPSLKPRVAVGPDGDALVSADTVCASSLLWLSPSGEELWRNHFKYMPCTTDTVYPRDVEFLSDGTPVRAGMFSGPSTFIGGTAFTADQGDVFLERLIP</sequence>
<dbReference type="InterPro" id="IPR015943">
    <property type="entry name" value="WD40/YVTN_repeat-like_dom_sf"/>
</dbReference>
<dbReference type="AlphaFoldDB" id="A0A848L7D4"/>
<accession>A0A848L7D4</accession>
<dbReference type="RefSeq" id="WP_169343976.1">
    <property type="nucleotide sequence ID" value="NZ_JABBJJ010000023.1"/>
</dbReference>
<dbReference type="EMBL" id="JABBJJ010000023">
    <property type="protein sequence ID" value="NMO14679.1"/>
    <property type="molecule type" value="Genomic_DNA"/>
</dbReference>
<reference evidence="2 3" key="1">
    <citation type="submission" date="2020-04" db="EMBL/GenBank/DDBJ databases">
        <title>Draft genome of Pyxidicoccus fallax type strain.</title>
        <authorList>
            <person name="Whitworth D.E."/>
        </authorList>
    </citation>
    <scope>NUCLEOTIDE SEQUENCE [LARGE SCALE GENOMIC DNA]</scope>
    <source>
        <strain evidence="2 3">DSM 14698</strain>
    </source>
</reference>
<gene>
    <name evidence="2" type="ORF">HG543_07380</name>
</gene>